<feature type="domain" description="Ice-binding protein C-terminal" evidence="3">
    <location>
        <begin position="312"/>
        <end position="335"/>
    </location>
</feature>
<protein>
    <submittedName>
        <fullName evidence="4">PEP-CTERM sorting domain-containing protein</fullName>
    </submittedName>
</protein>
<feature type="signal peptide" evidence="2">
    <location>
        <begin position="1"/>
        <end position="32"/>
    </location>
</feature>
<dbReference type="Proteomes" id="UP001209701">
    <property type="component" value="Unassembled WGS sequence"/>
</dbReference>
<dbReference type="Gene3D" id="3.40.50.1110">
    <property type="entry name" value="SGNH hydrolase"/>
    <property type="match status" value="1"/>
</dbReference>
<dbReference type="SUPFAM" id="SSF52266">
    <property type="entry name" value="SGNH hydrolase"/>
    <property type="match status" value="1"/>
</dbReference>
<dbReference type="InterPro" id="IPR001087">
    <property type="entry name" value="GDSL"/>
</dbReference>
<dbReference type="PANTHER" id="PTHR45648">
    <property type="entry name" value="GDSL LIPASE/ACYLHYDROLASE FAMILY PROTEIN (AFU_ORTHOLOGUE AFUA_4G14700)"/>
    <property type="match status" value="1"/>
</dbReference>
<name>A0ABT2Y8L5_9BURK</name>
<dbReference type="InterPro" id="IPR051058">
    <property type="entry name" value="GDSL_Est/Lipase"/>
</dbReference>
<dbReference type="InterPro" id="IPR036514">
    <property type="entry name" value="SGNH_hydro_sf"/>
</dbReference>
<dbReference type="NCBIfam" id="TIGR02595">
    <property type="entry name" value="PEP_CTERM"/>
    <property type="match status" value="1"/>
</dbReference>
<dbReference type="Pfam" id="PF07589">
    <property type="entry name" value="PEP-CTERM"/>
    <property type="match status" value="1"/>
</dbReference>
<organism evidence="4 5">
    <name type="scientific">Roseateles oligotrophus</name>
    <dbReference type="NCBI Taxonomy" id="1769250"/>
    <lineage>
        <taxon>Bacteria</taxon>
        <taxon>Pseudomonadati</taxon>
        <taxon>Pseudomonadota</taxon>
        <taxon>Betaproteobacteria</taxon>
        <taxon>Burkholderiales</taxon>
        <taxon>Sphaerotilaceae</taxon>
        <taxon>Roseateles</taxon>
    </lineage>
</organism>
<proteinExistence type="predicted"/>
<evidence type="ECO:0000256" key="1">
    <source>
        <dbReference type="ARBA" id="ARBA00022801"/>
    </source>
</evidence>
<dbReference type="CDD" id="cd01846">
    <property type="entry name" value="fatty_acyltransferase_like"/>
    <property type="match status" value="1"/>
</dbReference>
<dbReference type="RefSeq" id="WP_263569279.1">
    <property type="nucleotide sequence ID" value="NZ_JAJIRN010000001.1"/>
</dbReference>
<comment type="caution">
    <text evidence="4">The sequence shown here is derived from an EMBL/GenBank/DDBJ whole genome shotgun (WGS) entry which is preliminary data.</text>
</comment>
<evidence type="ECO:0000313" key="5">
    <source>
        <dbReference type="Proteomes" id="UP001209701"/>
    </source>
</evidence>
<gene>
    <name evidence="4" type="ORF">LNV07_00805</name>
</gene>
<dbReference type="InterPro" id="IPR013424">
    <property type="entry name" value="Ice-binding_C"/>
</dbReference>
<keyword evidence="1" id="KW-0378">Hydrolase</keyword>
<sequence length="337" mass="34323">MSTKIKLTRGLLSAAILAIGALGTVASLPAHAAPFSSVVIFGDSLSDSGNNYLAGLYNPAQVITGNTYIPSFTYDKGARTFGTYSNGATWATQFTASLGLSAIPSLAGGTNYVFGGAVTSGAGFPYSLTAQVGQFLAAHPAAPSDALYVIEGGGNNLRAAATALSAPGLSFAQQISIISDNASRFATDIGNMVDSLQAAGAHNIIVWNTPNFAATPFAGATGSQYISGLLGATMNSALDYRLSTEAGVKTFDVFGLISTIAANPAAYGLSNISDACGAAINNCDPATALYWDAIHPTAKGHQILADAMMAAAVPEPSSYLLFAVGLAGMAAWQRRRV</sequence>
<dbReference type="Pfam" id="PF00657">
    <property type="entry name" value="Lipase_GDSL"/>
    <property type="match status" value="1"/>
</dbReference>
<evidence type="ECO:0000256" key="2">
    <source>
        <dbReference type="SAM" id="SignalP"/>
    </source>
</evidence>
<feature type="chain" id="PRO_5045092276" evidence="2">
    <location>
        <begin position="33"/>
        <end position="337"/>
    </location>
</feature>
<evidence type="ECO:0000259" key="3">
    <source>
        <dbReference type="Pfam" id="PF07589"/>
    </source>
</evidence>
<keyword evidence="2" id="KW-0732">Signal</keyword>
<accession>A0ABT2Y8L5</accession>
<evidence type="ECO:0000313" key="4">
    <source>
        <dbReference type="EMBL" id="MCV2366641.1"/>
    </source>
</evidence>
<dbReference type="PANTHER" id="PTHR45648:SF22">
    <property type="entry name" value="GDSL LIPASE_ACYLHYDROLASE FAMILY PROTEIN (AFU_ORTHOLOGUE AFUA_4G14700)"/>
    <property type="match status" value="1"/>
</dbReference>
<keyword evidence="5" id="KW-1185">Reference proteome</keyword>
<dbReference type="EMBL" id="JAJIRN010000001">
    <property type="protein sequence ID" value="MCV2366641.1"/>
    <property type="molecule type" value="Genomic_DNA"/>
</dbReference>
<reference evidence="4 5" key="1">
    <citation type="submission" date="2021-11" db="EMBL/GenBank/DDBJ databases">
        <authorList>
            <person name="Liang Q."/>
            <person name="Mou H."/>
            <person name="Liu Z."/>
        </authorList>
    </citation>
    <scope>NUCLEOTIDE SEQUENCE [LARGE SCALE GENOMIC DNA]</scope>
    <source>
        <strain evidence="4 5">CHU3</strain>
    </source>
</reference>